<protein>
    <submittedName>
        <fullName evidence="2">Uncharacterized protein</fullName>
    </submittedName>
</protein>
<evidence type="ECO:0000256" key="1">
    <source>
        <dbReference type="SAM" id="MobiDB-lite"/>
    </source>
</evidence>
<gene>
    <name evidence="2" type="ORF">FA15DRAFT_602939</name>
</gene>
<reference evidence="2 3" key="1">
    <citation type="journal article" date="2019" name="Nat. Ecol. Evol.">
        <title>Megaphylogeny resolves global patterns of mushroom evolution.</title>
        <authorList>
            <person name="Varga T."/>
            <person name="Krizsan K."/>
            <person name="Foldi C."/>
            <person name="Dima B."/>
            <person name="Sanchez-Garcia M."/>
            <person name="Sanchez-Ramirez S."/>
            <person name="Szollosi G.J."/>
            <person name="Szarkandi J.G."/>
            <person name="Papp V."/>
            <person name="Albert L."/>
            <person name="Andreopoulos W."/>
            <person name="Angelini C."/>
            <person name="Antonin V."/>
            <person name="Barry K.W."/>
            <person name="Bougher N.L."/>
            <person name="Buchanan P."/>
            <person name="Buyck B."/>
            <person name="Bense V."/>
            <person name="Catcheside P."/>
            <person name="Chovatia M."/>
            <person name="Cooper J."/>
            <person name="Damon W."/>
            <person name="Desjardin D."/>
            <person name="Finy P."/>
            <person name="Geml J."/>
            <person name="Haridas S."/>
            <person name="Hughes K."/>
            <person name="Justo A."/>
            <person name="Karasinski D."/>
            <person name="Kautmanova I."/>
            <person name="Kiss B."/>
            <person name="Kocsube S."/>
            <person name="Kotiranta H."/>
            <person name="LaButti K.M."/>
            <person name="Lechner B.E."/>
            <person name="Liimatainen K."/>
            <person name="Lipzen A."/>
            <person name="Lukacs Z."/>
            <person name="Mihaltcheva S."/>
            <person name="Morgado L.N."/>
            <person name="Niskanen T."/>
            <person name="Noordeloos M.E."/>
            <person name="Ohm R.A."/>
            <person name="Ortiz-Santana B."/>
            <person name="Ovrebo C."/>
            <person name="Racz N."/>
            <person name="Riley R."/>
            <person name="Savchenko A."/>
            <person name="Shiryaev A."/>
            <person name="Soop K."/>
            <person name="Spirin V."/>
            <person name="Szebenyi C."/>
            <person name="Tomsovsky M."/>
            <person name="Tulloss R.E."/>
            <person name="Uehling J."/>
            <person name="Grigoriev I.V."/>
            <person name="Vagvolgyi C."/>
            <person name="Papp T."/>
            <person name="Martin F.M."/>
            <person name="Miettinen O."/>
            <person name="Hibbett D.S."/>
            <person name="Nagy L.G."/>
        </authorList>
    </citation>
    <scope>NUCLEOTIDE SEQUENCE [LARGE SCALE GENOMIC DNA]</scope>
    <source>
        <strain evidence="2 3">CBS 121175</strain>
    </source>
</reference>
<sequence>VCLGQHPHNTWSCNFKTLWDGSQARCRRNKRGRLVMSAGNVLCSDWQGKNSCSSTTHDSKHECSGCSKTGHRAQKCS</sequence>
<keyword evidence="3" id="KW-1185">Reference proteome</keyword>
<accession>A0A5C3KFU1</accession>
<evidence type="ECO:0000313" key="3">
    <source>
        <dbReference type="Proteomes" id="UP000307440"/>
    </source>
</evidence>
<feature type="non-terminal residue" evidence="2">
    <location>
        <position position="1"/>
    </location>
</feature>
<proteinExistence type="predicted"/>
<evidence type="ECO:0000313" key="2">
    <source>
        <dbReference type="EMBL" id="TFK18645.1"/>
    </source>
</evidence>
<feature type="region of interest" description="Disordered" evidence="1">
    <location>
        <begin position="55"/>
        <end position="77"/>
    </location>
</feature>
<dbReference type="AlphaFoldDB" id="A0A5C3KFU1"/>
<dbReference type="Proteomes" id="UP000307440">
    <property type="component" value="Unassembled WGS sequence"/>
</dbReference>
<dbReference type="STRING" id="230819.A0A5C3KFU1"/>
<dbReference type="EMBL" id="ML210387">
    <property type="protein sequence ID" value="TFK18645.1"/>
    <property type="molecule type" value="Genomic_DNA"/>
</dbReference>
<organism evidence="2 3">
    <name type="scientific">Coprinopsis marcescibilis</name>
    <name type="common">Agaric fungus</name>
    <name type="synonym">Psathyrella marcescibilis</name>
    <dbReference type="NCBI Taxonomy" id="230819"/>
    <lineage>
        <taxon>Eukaryota</taxon>
        <taxon>Fungi</taxon>
        <taxon>Dikarya</taxon>
        <taxon>Basidiomycota</taxon>
        <taxon>Agaricomycotina</taxon>
        <taxon>Agaricomycetes</taxon>
        <taxon>Agaricomycetidae</taxon>
        <taxon>Agaricales</taxon>
        <taxon>Agaricineae</taxon>
        <taxon>Psathyrellaceae</taxon>
        <taxon>Coprinopsis</taxon>
    </lineage>
</organism>
<name>A0A5C3KFU1_COPMA</name>
<dbReference type="OrthoDB" id="2158839at2759"/>